<dbReference type="InterPro" id="IPR039316">
    <property type="entry name" value="CLE25/26"/>
</dbReference>
<sequence>MGSTRKVLSVSFIWFFVLVIFANLSNQKSTITIPSAKIVKLIGEEKGSFHQNLNLNCVSKRTVPTGPDPIHNRRIGSTKLPPT</sequence>
<proteinExistence type="predicted"/>
<protein>
    <recommendedName>
        <fullName evidence="5">CLAVATA3/ESR (CLE)-related protein</fullName>
    </recommendedName>
</protein>
<dbReference type="PANTHER" id="PTHR34277">
    <property type="entry name" value="CLAVATA3/ESR (CLE)-RELATED PROTEIN 26"/>
    <property type="match status" value="1"/>
</dbReference>
<evidence type="ECO:0000313" key="4">
    <source>
        <dbReference type="Proteomes" id="UP000231279"/>
    </source>
</evidence>
<accession>A0A2G9G1T2</accession>
<organism evidence="3 4">
    <name type="scientific">Handroanthus impetiginosus</name>
    <dbReference type="NCBI Taxonomy" id="429701"/>
    <lineage>
        <taxon>Eukaryota</taxon>
        <taxon>Viridiplantae</taxon>
        <taxon>Streptophyta</taxon>
        <taxon>Embryophyta</taxon>
        <taxon>Tracheophyta</taxon>
        <taxon>Spermatophyta</taxon>
        <taxon>Magnoliopsida</taxon>
        <taxon>eudicotyledons</taxon>
        <taxon>Gunneridae</taxon>
        <taxon>Pentapetalae</taxon>
        <taxon>asterids</taxon>
        <taxon>lamiids</taxon>
        <taxon>Lamiales</taxon>
        <taxon>Bignoniaceae</taxon>
        <taxon>Crescentiina</taxon>
        <taxon>Tabebuia alliance</taxon>
        <taxon>Handroanthus</taxon>
    </lineage>
</organism>
<feature type="region of interest" description="Disordered" evidence="1">
    <location>
        <begin position="64"/>
        <end position="83"/>
    </location>
</feature>
<reference evidence="4" key="1">
    <citation type="journal article" date="2018" name="Gigascience">
        <title>Genome assembly of the Pink Ipe (Handroanthus impetiginosus, Bignoniaceae), a highly valued, ecologically keystone Neotropical timber forest tree.</title>
        <authorList>
            <person name="Silva-Junior O.B."/>
            <person name="Grattapaglia D."/>
            <person name="Novaes E."/>
            <person name="Collevatti R.G."/>
        </authorList>
    </citation>
    <scope>NUCLEOTIDE SEQUENCE [LARGE SCALE GENOMIC DNA]</scope>
    <source>
        <strain evidence="4">cv. UFG-1</strain>
    </source>
</reference>
<dbReference type="EMBL" id="NKXS01007692">
    <property type="protein sequence ID" value="PIM99273.1"/>
    <property type="molecule type" value="Genomic_DNA"/>
</dbReference>
<evidence type="ECO:0000256" key="1">
    <source>
        <dbReference type="SAM" id="MobiDB-lite"/>
    </source>
</evidence>
<comment type="caution">
    <text evidence="3">The sequence shown here is derived from an EMBL/GenBank/DDBJ whole genome shotgun (WGS) entry which is preliminary data.</text>
</comment>
<keyword evidence="4" id="KW-1185">Reference proteome</keyword>
<gene>
    <name evidence="3" type="ORF">CDL12_28237</name>
</gene>
<name>A0A2G9G1T2_9LAMI</name>
<evidence type="ECO:0008006" key="5">
    <source>
        <dbReference type="Google" id="ProtNLM"/>
    </source>
</evidence>
<evidence type="ECO:0000256" key="2">
    <source>
        <dbReference type="SAM" id="SignalP"/>
    </source>
</evidence>
<dbReference type="AlphaFoldDB" id="A0A2G9G1T2"/>
<feature type="signal peptide" evidence="2">
    <location>
        <begin position="1"/>
        <end position="27"/>
    </location>
</feature>
<dbReference type="Proteomes" id="UP000231279">
    <property type="component" value="Unassembled WGS sequence"/>
</dbReference>
<dbReference type="PANTHER" id="PTHR34277:SF18">
    <property type="entry name" value="CLAVATA3_ESR (CLE)-RELATED PROTEIN 25"/>
    <property type="match status" value="1"/>
</dbReference>
<feature type="chain" id="PRO_5013842940" description="CLAVATA3/ESR (CLE)-related protein" evidence="2">
    <location>
        <begin position="28"/>
        <end position="83"/>
    </location>
</feature>
<evidence type="ECO:0000313" key="3">
    <source>
        <dbReference type="EMBL" id="PIM99273.1"/>
    </source>
</evidence>
<keyword evidence="2" id="KW-0732">Signal</keyword>
<dbReference type="OrthoDB" id="1910203at2759"/>